<dbReference type="Gene3D" id="3.40.50.1820">
    <property type="entry name" value="alpha/beta hydrolase"/>
    <property type="match status" value="1"/>
</dbReference>
<reference evidence="4" key="2">
    <citation type="submission" date="2023-05" db="EMBL/GenBank/DDBJ databases">
        <authorList>
            <consortium name="Lawrence Berkeley National Laboratory"/>
            <person name="Steindorff A."/>
            <person name="Hensen N."/>
            <person name="Bonometti L."/>
            <person name="Westerberg I."/>
            <person name="Brannstrom I.O."/>
            <person name="Guillou S."/>
            <person name="Cros-Aarteil S."/>
            <person name="Calhoun S."/>
            <person name="Haridas S."/>
            <person name="Kuo A."/>
            <person name="Mondo S."/>
            <person name="Pangilinan J."/>
            <person name="Riley R."/>
            <person name="Labutti K."/>
            <person name="Andreopoulos B."/>
            <person name="Lipzen A."/>
            <person name="Chen C."/>
            <person name="Yanf M."/>
            <person name="Daum C."/>
            <person name="Ng V."/>
            <person name="Clum A."/>
            <person name="Ohm R."/>
            <person name="Martin F."/>
            <person name="Silar P."/>
            <person name="Natvig D."/>
            <person name="Lalanne C."/>
            <person name="Gautier V."/>
            <person name="Ament-Velasquez S.L."/>
            <person name="Kruys A."/>
            <person name="Hutchinson M.I."/>
            <person name="Powell A.J."/>
            <person name="Barry K."/>
            <person name="Miller A.N."/>
            <person name="Grigoriev I.V."/>
            <person name="Debuchy R."/>
            <person name="Gladieux P."/>
            <person name="Thoren M.H."/>
            <person name="Johannesson H."/>
        </authorList>
    </citation>
    <scope>NUCLEOTIDE SEQUENCE</scope>
    <source>
        <strain evidence="4">CBS 990.96</strain>
    </source>
</reference>
<keyword evidence="5" id="KW-1185">Reference proteome</keyword>
<organism evidence="4 5">
    <name type="scientific">Podospora fimiseda</name>
    <dbReference type="NCBI Taxonomy" id="252190"/>
    <lineage>
        <taxon>Eukaryota</taxon>
        <taxon>Fungi</taxon>
        <taxon>Dikarya</taxon>
        <taxon>Ascomycota</taxon>
        <taxon>Pezizomycotina</taxon>
        <taxon>Sordariomycetes</taxon>
        <taxon>Sordariomycetidae</taxon>
        <taxon>Sordariales</taxon>
        <taxon>Podosporaceae</taxon>
        <taxon>Podospora</taxon>
    </lineage>
</organism>
<dbReference type="InterPro" id="IPR050565">
    <property type="entry name" value="LYPA1-2/EST-like"/>
</dbReference>
<feature type="domain" description="Phospholipase/carboxylesterase/thioesterase" evidence="3">
    <location>
        <begin position="19"/>
        <end position="190"/>
    </location>
</feature>
<dbReference type="Pfam" id="PF02230">
    <property type="entry name" value="Abhydrolase_2"/>
    <property type="match status" value="2"/>
</dbReference>
<comment type="caution">
    <text evidence="4">The sequence shown here is derived from an EMBL/GenBank/DDBJ whole genome shotgun (WGS) entry which is preliminary data.</text>
</comment>
<name>A0AAN7BSN8_9PEZI</name>
<protein>
    <submittedName>
        <fullName evidence="4">Alpha/Beta hydrolase protein</fullName>
    </submittedName>
</protein>
<accession>A0AAN7BSN8</accession>
<dbReference type="Proteomes" id="UP001301958">
    <property type="component" value="Unassembled WGS sequence"/>
</dbReference>
<reference evidence="4" key="1">
    <citation type="journal article" date="2023" name="Mol. Phylogenet. Evol.">
        <title>Genome-scale phylogeny and comparative genomics of the fungal order Sordariales.</title>
        <authorList>
            <person name="Hensen N."/>
            <person name="Bonometti L."/>
            <person name="Westerberg I."/>
            <person name="Brannstrom I.O."/>
            <person name="Guillou S."/>
            <person name="Cros-Aarteil S."/>
            <person name="Calhoun S."/>
            <person name="Haridas S."/>
            <person name="Kuo A."/>
            <person name="Mondo S."/>
            <person name="Pangilinan J."/>
            <person name="Riley R."/>
            <person name="LaButti K."/>
            <person name="Andreopoulos B."/>
            <person name="Lipzen A."/>
            <person name="Chen C."/>
            <person name="Yan M."/>
            <person name="Daum C."/>
            <person name="Ng V."/>
            <person name="Clum A."/>
            <person name="Steindorff A."/>
            <person name="Ohm R.A."/>
            <person name="Martin F."/>
            <person name="Silar P."/>
            <person name="Natvig D.O."/>
            <person name="Lalanne C."/>
            <person name="Gautier V."/>
            <person name="Ament-Velasquez S.L."/>
            <person name="Kruys A."/>
            <person name="Hutchinson M.I."/>
            <person name="Powell A.J."/>
            <person name="Barry K."/>
            <person name="Miller A.N."/>
            <person name="Grigoriev I.V."/>
            <person name="Debuchy R."/>
            <person name="Gladieux P."/>
            <person name="Hiltunen Thoren M."/>
            <person name="Johannesson H."/>
        </authorList>
    </citation>
    <scope>NUCLEOTIDE SEQUENCE</scope>
    <source>
        <strain evidence="4">CBS 990.96</strain>
    </source>
</reference>
<dbReference type="AlphaFoldDB" id="A0AAN7BSN8"/>
<dbReference type="SUPFAM" id="SSF53474">
    <property type="entry name" value="alpha/beta-Hydrolases"/>
    <property type="match status" value="1"/>
</dbReference>
<evidence type="ECO:0000259" key="3">
    <source>
        <dbReference type="Pfam" id="PF02230"/>
    </source>
</evidence>
<evidence type="ECO:0000256" key="1">
    <source>
        <dbReference type="ARBA" id="ARBA00006499"/>
    </source>
</evidence>
<feature type="domain" description="Phospholipase/carboxylesterase/thioesterase" evidence="3">
    <location>
        <begin position="249"/>
        <end position="308"/>
    </location>
</feature>
<dbReference type="GO" id="GO:0052689">
    <property type="term" value="F:carboxylic ester hydrolase activity"/>
    <property type="evidence" value="ECO:0007669"/>
    <property type="project" value="TreeGrafter"/>
</dbReference>
<feature type="compositionally biased region" description="Acidic residues" evidence="2">
    <location>
        <begin position="192"/>
        <end position="215"/>
    </location>
</feature>
<evidence type="ECO:0000313" key="4">
    <source>
        <dbReference type="EMBL" id="KAK4228809.1"/>
    </source>
</evidence>
<proteinExistence type="inferred from homology"/>
<dbReference type="EMBL" id="MU865315">
    <property type="protein sequence ID" value="KAK4228809.1"/>
    <property type="molecule type" value="Genomic_DNA"/>
</dbReference>
<evidence type="ECO:0000256" key="2">
    <source>
        <dbReference type="SAM" id="MobiDB-lite"/>
    </source>
</evidence>
<keyword evidence="4" id="KW-0378">Hydrolase</keyword>
<dbReference type="PANTHER" id="PTHR10655">
    <property type="entry name" value="LYSOPHOSPHOLIPASE-RELATED"/>
    <property type="match status" value="1"/>
</dbReference>
<dbReference type="GO" id="GO:0008474">
    <property type="term" value="F:palmitoyl-(protein) hydrolase activity"/>
    <property type="evidence" value="ECO:0007669"/>
    <property type="project" value="TreeGrafter"/>
</dbReference>
<dbReference type="PANTHER" id="PTHR10655:SF64">
    <property type="entry name" value="PHOSPHOLIPASE_CARBOXYLESTERASE_THIOESTERASE DOMAIN-CONTAINING PROTEIN"/>
    <property type="match status" value="1"/>
</dbReference>
<feature type="region of interest" description="Disordered" evidence="2">
    <location>
        <begin position="189"/>
        <end position="221"/>
    </location>
</feature>
<sequence length="317" mass="35254">MASPPSFPPPIIIPPSLPSSHTQTFIILHGRGSSSSYFASPFISTPFSLSSAQKTLQSLYPTTKFIFPSAPYSRATIYKRSLITQWFDSWHLDGDDSFPYRRQPRHENEEWRAIEGLQATISYIHNLIKEETALLAGGSTRNIVLGGISQGCAASLAALILWDGEERLGGYLGMCGWLPFAETIKKEVTEKGEEEVKDDDEWDPFQRDDGEDEETTPDKSAAAVRTLRECLELNSDGHKGPISRPKAFDTPVFLGHGDQDPKVPLAHGKEAAECLKVVGFNNVSWNEYQGLGHWYSPEMLTDMVTFLRGQKEAESKS</sequence>
<gene>
    <name evidence="4" type="ORF">QBC38DRAFT_474390</name>
</gene>
<comment type="similarity">
    <text evidence="1">Belongs to the AB hydrolase superfamily. AB hydrolase 2 family.</text>
</comment>
<dbReference type="GO" id="GO:0005737">
    <property type="term" value="C:cytoplasm"/>
    <property type="evidence" value="ECO:0007669"/>
    <property type="project" value="TreeGrafter"/>
</dbReference>
<evidence type="ECO:0000313" key="5">
    <source>
        <dbReference type="Proteomes" id="UP001301958"/>
    </source>
</evidence>
<dbReference type="InterPro" id="IPR003140">
    <property type="entry name" value="PLipase/COase/thioEstase"/>
</dbReference>
<dbReference type="InterPro" id="IPR029058">
    <property type="entry name" value="AB_hydrolase_fold"/>
</dbReference>